<feature type="compositionally biased region" description="Low complexity" evidence="2">
    <location>
        <begin position="59"/>
        <end position="79"/>
    </location>
</feature>
<evidence type="ECO:0000256" key="2">
    <source>
        <dbReference type="SAM" id="MobiDB-lite"/>
    </source>
</evidence>
<comment type="caution">
    <text evidence="3">The sequence shown here is derived from an EMBL/GenBank/DDBJ whole genome shotgun (WGS) entry which is preliminary data.</text>
</comment>
<name>A0ABD3FYU2_9STRA</name>
<feature type="coiled-coil region" evidence="1">
    <location>
        <begin position="96"/>
        <end position="168"/>
    </location>
</feature>
<reference evidence="3 4" key="1">
    <citation type="submission" date="2024-09" db="EMBL/GenBank/DDBJ databases">
        <title>Genome sequencing and assembly of Phytophthora oleae, isolate VK10A, causative agent of rot of olive drupes.</title>
        <authorList>
            <person name="Conti Taguali S."/>
            <person name="Riolo M."/>
            <person name="La Spada F."/>
            <person name="Cacciola S.O."/>
            <person name="Dionisio G."/>
        </authorList>
    </citation>
    <scope>NUCLEOTIDE SEQUENCE [LARGE SCALE GENOMIC DNA]</scope>
    <source>
        <strain evidence="3 4">VK10A</strain>
    </source>
</reference>
<keyword evidence="4" id="KW-1185">Reference proteome</keyword>
<proteinExistence type="predicted"/>
<keyword evidence="1" id="KW-0175">Coiled coil</keyword>
<dbReference type="AlphaFoldDB" id="A0ABD3FYU2"/>
<evidence type="ECO:0008006" key="5">
    <source>
        <dbReference type="Google" id="ProtNLM"/>
    </source>
</evidence>
<evidence type="ECO:0000313" key="3">
    <source>
        <dbReference type="EMBL" id="KAL3670915.1"/>
    </source>
</evidence>
<dbReference type="Proteomes" id="UP001632037">
    <property type="component" value="Unassembled WGS sequence"/>
</dbReference>
<protein>
    <recommendedName>
        <fullName evidence="5">BZIP domain-containing protein</fullName>
    </recommendedName>
</protein>
<dbReference type="EMBL" id="JBIMZQ010000006">
    <property type="protein sequence ID" value="KAL3670915.1"/>
    <property type="molecule type" value="Genomic_DNA"/>
</dbReference>
<organism evidence="3 4">
    <name type="scientific">Phytophthora oleae</name>
    <dbReference type="NCBI Taxonomy" id="2107226"/>
    <lineage>
        <taxon>Eukaryota</taxon>
        <taxon>Sar</taxon>
        <taxon>Stramenopiles</taxon>
        <taxon>Oomycota</taxon>
        <taxon>Peronosporomycetes</taxon>
        <taxon>Peronosporales</taxon>
        <taxon>Peronosporaceae</taxon>
        <taxon>Phytophthora</taxon>
    </lineage>
</organism>
<dbReference type="CDD" id="cd14686">
    <property type="entry name" value="bZIP"/>
    <property type="match status" value="1"/>
</dbReference>
<evidence type="ECO:0000256" key="1">
    <source>
        <dbReference type="SAM" id="Coils"/>
    </source>
</evidence>
<accession>A0ABD3FYU2</accession>
<feature type="region of interest" description="Disordered" evidence="2">
    <location>
        <begin position="47"/>
        <end position="82"/>
    </location>
</feature>
<gene>
    <name evidence="3" type="ORF">V7S43_004100</name>
</gene>
<sequence length="429" mass="47375">MADAMFMDFLRSGDNAAIPGTELLQSLDKNDSLSSLPTDLQLDSMAFDGLSSNDKSPTSDSDCTSASVISSSSSPQNTSEVINIRSRDAVRRKTYREKKKAQRDALHEQAEKLSVQLSTLQTKKEATKAREGLGTTTNAVWKALADRNLQARRNAEEQKDKLLAAIEKRSALIRDLGELIRKRISEELLEDAGFSPKRLRTETPDKALYEAYISELDEIYAKADVTFKDTVVPTEGDDCEHTKLYYNPPHSTNKDATYHELVGSFSTPFAYERVSAHLHQVCCMAFRAGFVVLDEPWIPADTTITKCRIDGPLGCSIAQHCVMRRFNEGDRIVLVWRKLSEGEGMFGGLHSDETGWSIIRPSPSCVNGSVGSVLDMVSRFVPISFGEVVASSAAAKEFADMLIKDGEDICQLALQKLEKMLLDDALGVC</sequence>
<evidence type="ECO:0000313" key="4">
    <source>
        <dbReference type="Proteomes" id="UP001632037"/>
    </source>
</evidence>